<dbReference type="SUPFAM" id="SSF53448">
    <property type="entry name" value="Nucleotide-diphospho-sugar transferases"/>
    <property type="match status" value="1"/>
</dbReference>
<evidence type="ECO:0000313" key="8">
    <source>
        <dbReference type="Proteomes" id="UP001161064"/>
    </source>
</evidence>
<dbReference type="GO" id="GO:0016740">
    <property type="term" value="F:transferase activity"/>
    <property type="evidence" value="ECO:0007669"/>
    <property type="project" value="UniProtKB-KW"/>
</dbReference>
<dbReference type="EMBL" id="BPFZ01000005">
    <property type="protein sequence ID" value="GIU66950.1"/>
    <property type="molecule type" value="Genomic_DNA"/>
</dbReference>
<dbReference type="NCBIfam" id="TIGR04283">
    <property type="entry name" value="glyco_like_mftF"/>
    <property type="match status" value="1"/>
</dbReference>
<comment type="caution">
    <text evidence="7">The sequence shown here is derived from an EMBL/GenBank/DDBJ whole genome shotgun (WGS) entry which is preliminary data.</text>
</comment>
<accession>A0ABQ4PVJ4</accession>
<comment type="subcellular location">
    <subcellularLocation>
        <location evidence="1">Cell membrane</location>
    </subcellularLocation>
</comment>
<evidence type="ECO:0000313" key="7">
    <source>
        <dbReference type="EMBL" id="GIU66950.1"/>
    </source>
</evidence>
<dbReference type="Pfam" id="PF00535">
    <property type="entry name" value="Glycos_transf_2"/>
    <property type="match status" value="1"/>
</dbReference>
<evidence type="ECO:0000256" key="1">
    <source>
        <dbReference type="ARBA" id="ARBA00004236"/>
    </source>
</evidence>
<keyword evidence="8" id="KW-1185">Reference proteome</keyword>
<dbReference type="PANTHER" id="PTHR43646:SF2">
    <property type="entry name" value="GLYCOSYLTRANSFERASE 2-LIKE DOMAIN-CONTAINING PROTEIN"/>
    <property type="match status" value="1"/>
</dbReference>
<dbReference type="PANTHER" id="PTHR43646">
    <property type="entry name" value="GLYCOSYLTRANSFERASE"/>
    <property type="match status" value="1"/>
</dbReference>
<dbReference type="Gene3D" id="3.90.550.10">
    <property type="entry name" value="Spore Coat Polysaccharide Biosynthesis Protein SpsA, Chain A"/>
    <property type="match status" value="1"/>
</dbReference>
<dbReference type="CDD" id="cd02522">
    <property type="entry name" value="GT_2_like_a"/>
    <property type="match status" value="1"/>
</dbReference>
<evidence type="ECO:0000259" key="6">
    <source>
        <dbReference type="Pfam" id="PF00535"/>
    </source>
</evidence>
<keyword evidence="4 7" id="KW-0808">Transferase</keyword>
<keyword evidence="5" id="KW-0472">Membrane</keyword>
<evidence type="ECO:0000256" key="3">
    <source>
        <dbReference type="ARBA" id="ARBA00022676"/>
    </source>
</evidence>
<feature type="domain" description="Glycosyltransferase 2-like" evidence="6">
    <location>
        <begin position="7"/>
        <end position="131"/>
    </location>
</feature>
<keyword evidence="3" id="KW-0328">Glycosyltransferase</keyword>
<reference evidence="7" key="1">
    <citation type="submission" date="2021-05" db="EMBL/GenBank/DDBJ databases">
        <authorList>
            <person name="Tanabe Y."/>
        </authorList>
    </citation>
    <scope>NUCLEOTIDE SEQUENCE</scope>
    <source>
        <strain evidence="7">BOTRYCO-1</strain>
    </source>
</reference>
<reference evidence="7" key="2">
    <citation type="journal article" date="2023" name="ISME Commun">
        <title>Characterization of a bloom-associated alphaproteobacterial lineage, 'Candidatus Phycosocius': insights into freshwater algal-bacterial interactions.</title>
        <authorList>
            <person name="Tanabe Y."/>
            <person name="Yamaguchi H."/>
            <person name="Yoshida M."/>
            <person name="Kai A."/>
            <person name="Okazaki Y."/>
        </authorList>
    </citation>
    <scope>NUCLEOTIDE SEQUENCE</scope>
    <source>
        <strain evidence="7">BOTRYCO-1</strain>
    </source>
</reference>
<organism evidence="7 8">
    <name type="scientific">Candidatus Phycosocius spiralis</name>
    <dbReference type="NCBI Taxonomy" id="2815099"/>
    <lineage>
        <taxon>Bacteria</taxon>
        <taxon>Pseudomonadati</taxon>
        <taxon>Pseudomonadota</taxon>
        <taxon>Alphaproteobacteria</taxon>
        <taxon>Caulobacterales</taxon>
        <taxon>Caulobacterales incertae sedis</taxon>
        <taxon>Candidatus Phycosocius</taxon>
    </lineage>
</organism>
<evidence type="ECO:0000256" key="4">
    <source>
        <dbReference type="ARBA" id="ARBA00022679"/>
    </source>
</evidence>
<gene>
    <name evidence="7" type="ORF">PsB1_1104</name>
</gene>
<dbReference type="RefSeq" id="WP_284359641.1">
    <property type="nucleotide sequence ID" value="NZ_BPFZ01000005.1"/>
</dbReference>
<evidence type="ECO:0000256" key="2">
    <source>
        <dbReference type="ARBA" id="ARBA00022475"/>
    </source>
</evidence>
<dbReference type="InterPro" id="IPR026461">
    <property type="entry name" value="Trfase_2_rSAM/seldom_assoc"/>
</dbReference>
<name>A0ABQ4PVJ4_9PROT</name>
<dbReference type="Proteomes" id="UP001161064">
    <property type="component" value="Unassembled WGS sequence"/>
</dbReference>
<protein>
    <submittedName>
        <fullName evidence="7">Glycosyl transferase</fullName>
    </submittedName>
</protein>
<keyword evidence="2" id="KW-1003">Cell membrane</keyword>
<dbReference type="InterPro" id="IPR001173">
    <property type="entry name" value="Glyco_trans_2-like"/>
</dbReference>
<dbReference type="InterPro" id="IPR029044">
    <property type="entry name" value="Nucleotide-diphossugar_trans"/>
</dbReference>
<evidence type="ECO:0000256" key="5">
    <source>
        <dbReference type="ARBA" id="ARBA00023136"/>
    </source>
</evidence>
<sequence length="231" mass="25717">MTSAPLSIVIPTLNAMPRLIGCLSALVEGLSAGLVRDVTIVDAGSSDTTRDLALDMGCRVVECPPEARGRGHQLAMGAQHCQGEWLLFLHADSLLQAGWIEAIEAHIAQAPNKAGYFVMSFDDDSSGARRTAFWANWRALRFGLPYGDQGLLMLRSHYDAIGGYRALPLMEDVDLVRKIGKHHLRRLPAMVITSADKYRQGGWWRTSIRNMALLMTYFLGVQPARFKDWYR</sequence>
<proteinExistence type="predicted"/>